<keyword evidence="2" id="KW-0378">Hydrolase</keyword>
<dbReference type="InterPro" id="IPR036397">
    <property type="entry name" value="RNaseH_sf"/>
</dbReference>
<feature type="domain" description="Tc1-like transposase DDE" evidence="1">
    <location>
        <begin position="5"/>
        <end position="139"/>
    </location>
</feature>
<dbReference type="AlphaFoldDB" id="A0A1M6NV96"/>
<gene>
    <name evidence="2" type="ORF">SAMN02745216_02666</name>
    <name evidence="3" type="ORF">SAMN02745216_04883</name>
</gene>
<accession>A0A1M6NV96</accession>
<evidence type="ECO:0000313" key="4">
    <source>
        <dbReference type="Proteomes" id="UP000183994"/>
    </source>
</evidence>
<keyword evidence="4" id="KW-1185">Reference proteome</keyword>
<sequence length="171" mass="19756">MLFAQDEGRFGRINDVRRTWAPAGIRPKAPRQIVRKYIYAYAAVCPNSGEMAALVLPWANSQMMSMFLRHVSELYPKHFILMLVDGAGWHVSKSLEVPENIRLIKQPPHSPELNPVEHIWEELREKHFHNKALNSLDQVEAQLCKGLLELMDDPGKVRSMTNFPYLRKTTH</sequence>
<dbReference type="Pfam" id="PF13358">
    <property type="entry name" value="DDE_3"/>
    <property type="match status" value="1"/>
</dbReference>
<dbReference type="NCBIfam" id="NF033545">
    <property type="entry name" value="transpos_IS630"/>
    <property type="match status" value="1"/>
</dbReference>
<evidence type="ECO:0000259" key="1">
    <source>
        <dbReference type="Pfam" id="PF13358"/>
    </source>
</evidence>
<dbReference type="EMBL" id="FQZU01000016">
    <property type="protein sequence ID" value="SHJ99571.1"/>
    <property type="molecule type" value="Genomic_DNA"/>
</dbReference>
<evidence type="ECO:0000313" key="2">
    <source>
        <dbReference type="EMBL" id="SHJ99571.1"/>
    </source>
</evidence>
<dbReference type="RefSeq" id="WP_073476582.1">
    <property type="nucleotide sequence ID" value="NZ_FQZU01000016.1"/>
</dbReference>
<dbReference type="Gene3D" id="3.30.420.10">
    <property type="entry name" value="Ribonuclease H-like superfamily/Ribonuclease H"/>
    <property type="match status" value="1"/>
</dbReference>
<keyword evidence="2" id="KW-0540">Nuclease</keyword>
<dbReference type="GO" id="GO:0004519">
    <property type="term" value="F:endonuclease activity"/>
    <property type="evidence" value="ECO:0007669"/>
    <property type="project" value="UniProtKB-KW"/>
</dbReference>
<evidence type="ECO:0000313" key="3">
    <source>
        <dbReference type="EMBL" id="SHL24802.1"/>
    </source>
</evidence>
<proteinExistence type="predicted"/>
<dbReference type="STRING" id="1121393.SAMN02745216_02666"/>
<dbReference type="EMBL" id="FQZU01000055">
    <property type="protein sequence ID" value="SHL24802.1"/>
    <property type="molecule type" value="Genomic_DNA"/>
</dbReference>
<dbReference type="Proteomes" id="UP000183994">
    <property type="component" value="Unassembled WGS sequence"/>
</dbReference>
<dbReference type="InterPro" id="IPR047655">
    <property type="entry name" value="Transpos_IS630-like"/>
</dbReference>
<dbReference type="InterPro" id="IPR038717">
    <property type="entry name" value="Tc1-like_DDE_dom"/>
</dbReference>
<protein>
    <submittedName>
        <fullName evidence="2">DDE superfamily endonuclease</fullName>
    </submittedName>
</protein>
<keyword evidence="2" id="KW-0255">Endonuclease</keyword>
<name>A0A1M6NV96_9BACT</name>
<reference evidence="2" key="1">
    <citation type="submission" date="2016-11" db="EMBL/GenBank/DDBJ databases">
        <authorList>
            <person name="Jaros S."/>
            <person name="Januszkiewicz K."/>
            <person name="Wedrychowicz H."/>
        </authorList>
    </citation>
    <scope>NUCLEOTIDE SEQUENCE [LARGE SCALE GENOMIC DNA]</scope>
    <source>
        <strain evidence="2">DSM 16219</strain>
    </source>
</reference>
<dbReference type="GO" id="GO:0003676">
    <property type="term" value="F:nucleic acid binding"/>
    <property type="evidence" value="ECO:0007669"/>
    <property type="project" value="InterPro"/>
</dbReference>
<reference evidence="4" key="2">
    <citation type="submission" date="2016-11" db="EMBL/GenBank/DDBJ databases">
        <authorList>
            <person name="Varghese N."/>
            <person name="Submissions S."/>
        </authorList>
    </citation>
    <scope>NUCLEOTIDE SEQUENCE [LARGE SCALE GENOMIC DNA]</scope>
    <source>
        <strain evidence="4">DSM 16219</strain>
    </source>
</reference>
<organism evidence="2 4">
    <name type="scientific">Desulfatibacillum alkenivorans DSM 16219</name>
    <dbReference type="NCBI Taxonomy" id="1121393"/>
    <lineage>
        <taxon>Bacteria</taxon>
        <taxon>Pseudomonadati</taxon>
        <taxon>Thermodesulfobacteriota</taxon>
        <taxon>Desulfobacteria</taxon>
        <taxon>Desulfobacterales</taxon>
        <taxon>Desulfatibacillaceae</taxon>
        <taxon>Desulfatibacillum</taxon>
    </lineage>
</organism>